<comment type="caution">
    <text evidence="4">The sequence shown here is derived from an EMBL/GenBank/DDBJ whole genome shotgun (WGS) entry which is preliminary data.</text>
</comment>
<evidence type="ECO:0000256" key="2">
    <source>
        <dbReference type="ARBA" id="ARBA00022801"/>
    </source>
</evidence>
<evidence type="ECO:0000313" key="4">
    <source>
        <dbReference type="EMBL" id="RDX95490.1"/>
    </source>
</evidence>
<dbReference type="Pfam" id="PF07727">
    <property type="entry name" value="RVT_2"/>
    <property type="match status" value="1"/>
</dbReference>
<feature type="domain" description="Integrase catalytic" evidence="3">
    <location>
        <begin position="1"/>
        <end position="119"/>
    </location>
</feature>
<reference evidence="4" key="1">
    <citation type="submission" date="2018-05" db="EMBL/GenBank/DDBJ databases">
        <title>Draft genome of Mucuna pruriens seed.</title>
        <authorList>
            <person name="Nnadi N.E."/>
            <person name="Vos R."/>
            <person name="Hasami M.H."/>
            <person name="Devisetty U.K."/>
            <person name="Aguiy J.C."/>
        </authorList>
    </citation>
    <scope>NUCLEOTIDE SEQUENCE [LARGE SCALE GENOMIC DNA]</scope>
    <source>
        <strain evidence="4">JCA_2017</strain>
    </source>
</reference>
<dbReference type="PANTHER" id="PTHR42648:SF28">
    <property type="entry name" value="TRANSPOSON-ENCODED PROTEIN WITH RIBONUCLEASE H-LIKE AND RETROVIRUS ZINC FINGER-LIKE DOMAINS"/>
    <property type="match status" value="1"/>
</dbReference>
<sequence>MLDVFLVFKEFKAQMELEPSKRINCLRIDNGGEYVNDDFLAFCKQGGISRQFTIPHTPQRNGVVEQMNKTLLERTRVMLRITERCGKENQLLDYSSLHVFGCPMYVMYNSPKRTKQDPKSRKCIFLDYVDNVMGYRLWHSTTHKVVISRDVQNDSTTKDITIVKIESTKEHKEQEYKEQEPNKVNDDEAWRTTCEIRKPSWHSNYVMASLDAYCLLAKEGESSTFQKALKKWKHYIEIRHRNLLNTQKARKSLVVNRFIKSNEMEQSCGTVSWKIWWSKEILRKKIFSLITRLVTIRVVLIMCVAFDLHLEQLDVKIAFLREELEDEIYAPRCWYKRFDSFIISLGYNRLSSDHCTYYNRFGNTDFVILLLYVDDMLVVGPNKDRIQELKAQLAREFDMKDLGPANKILGMQIHRDRKDRKI</sequence>
<gene>
    <name evidence="4" type="ORF">CR513_21984</name>
</gene>
<dbReference type="InterPro" id="IPR013103">
    <property type="entry name" value="RVT_2"/>
</dbReference>
<dbReference type="GO" id="GO:0046872">
    <property type="term" value="F:metal ion binding"/>
    <property type="evidence" value="ECO:0007669"/>
    <property type="project" value="UniProtKB-KW"/>
</dbReference>
<evidence type="ECO:0000313" key="5">
    <source>
        <dbReference type="Proteomes" id="UP000257109"/>
    </source>
</evidence>
<dbReference type="PANTHER" id="PTHR42648">
    <property type="entry name" value="TRANSPOSASE, PUTATIVE-RELATED"/>
    <property type="match status" value="1"/>
</dbReference>
<dbReference type="GO" id="GO:0003676">
    <property type="term" value="F:nucleic acid binding"/>
    <property type="evidence" value="ECO:0007669"/>
    <property type="project" value="InterPro"/>
</dbReference>
<evidence type="ECO:0000256" key="1">
    <source>
        <dbReference type="ARBA" id="ARBA00022723"/>
    </source>
</evidence>
<organism evidence="4 5">
    <name type="scientific">Mucuna pruriens</name>
    <name type="common">Velvet bean</name>
    <name type="synonym">Dolichos pruriens</name>
    <dbReference type="NCBI Taxonomy" id="157652"/>
    <lineage>
        <taxon>Eukaryota</taxon>
        <taxon>Viridiplantae</taxon>
        <taxon>Streptophyta</taxon>
        <taxon>Embryophyta</taxon>
        <taxon>Tracheophyta</taxon>
        <taxon>Spermatophyta</taxon>
        <taxon>Magnoliopsida</taxon>
        <taxon>eudicotyledons</taxon>
        <taxon>Gunneridae</taxon>
        <taxon>Pentapetalae</taxon>
        <taxon>rosids</taxon>
        <taxon>fabids</taxon>
        <taxon>Fabales</taxon>
        <taxon>Fabaceae</taxon>
        <taxon>Papilionoideae</taxon>
        <taxon>50 kb inversion clade</taxon>
        <taxon>NPAAA clade</taxon>
        <taxon>indigoferoid/millettioid clade</taxon>
        <taxon>Phaseoleae</taxon>
        <taxon>Mucuna</taxon>
    </lineage>
</organism>
<dbReference type="Gene3D" id="3.30.420.10">
    <property type="entry name" value="Ribonuclease H-like superfamily/Ribonuclease H"/>
    <property type="match status" value="1"/>
</dbReference>
<dbReference type="GO" id="GO:0015074">
    <property type="term" value="P:DNA integration"/>
    <property type="evidence" value="ECO:0007669"/>
    <property type="project" value="InterPro"/>
</dbReference>
<evidence type="ECO:0000259" key="3">
    <source>
        <dbReference type="PROSITE" id="PS50994"/>
    </source>
</evidence>
<dbReference type="InterPro" id="IPR012337">
    <property type="entry name" value="RNaseH-like_sf"/>
</dbReference>
<dbReference type="SUPFAM" id="SSF53098">
    <property type="entry name" value="Ribonuclease H-like"/>
    <property type="match status" value="1"/>
</dbReference>
<keyword evidence="5" id="KW-1185">Reference proteome</keyword>
<keyword evidence="2" id="KW-0378">Hydrolase</keyword>
<dbReference type="InterPro" id="IPR001584">
    <property type="entry name" value="Integrase_cat-core"/>
</dbReference>
<feature type="non-terminal residue" evidence="4">
    <location>
        <position position="1"/>
    </location>
</feature>
<dbReference type="InterPro" id="IPR039537">
    <property type="entry name" value="Retrotran_Ty1/copia-like"/>
</dbReference>
<dbReference type="InterPro" id="IPR057670">
    <property type="entry name" value="SH3_retrovirus"/>
</dbReference>
<protein>
    <recommendedName>
        <fullName evidence="3">Integrase catalytic domain-containing protein</fullName>
    </recommendedName>
</protein>
<proteinExistence type="predicted"/>
<dbReference type="OrthoDB" id="1432605at2759"/>
<name>A0A371GY59_MUCPR</name>
<accession>A0A371GY59</accession>
<dbReference type="EMBL" id="QJKJ01004115">
    <property type="protein sequence ID" value="RDX95490.1"/>
    <property type="molecule type" value="Genomic_DNA"/>
</dbReference>
<dbReference type="AlphaFoldDB" id="A0A371GY59"/>
<dbReference type="Pfam" id="PF25597">
    <property type="entry name" value="SH3_retrovirus"/>
    <property type="match status" value="1"/>
</dbReference>
<dbReference type="Proteomes" id="UP000257109">
    <property type="component" value="Unassembled WGS sequence"/>
</dbReference>
<keyword evidence="1" id="KW-0479">Metal-binding</keyword>
<dbReference type="STRING" id="157652.A0A371GY59"/>
<dbReference type="GO" id="GO:0016787">
    <property type="term" value="F:hydrolase activity"/>
    <property type="evidence" value="ECO:0007669"/>
    <property type="project" value="UniProtKB-KW"/>
</dbReference>
<dbReference type="PROSITE" id="PS50994">
    <property type="entry name" value="INTEGRASE"/>
    <property type="match status" value="1"/>
</dbReference>
<dbReference type="InterPro" id="IPR036397">
    <property type="entry name" value="RNaseH_sf"/>
</dbReference>